<evidence type="ECO:0000256" key="1">
    <source>
        <dbReference type="ARBA" id="ARBA00006484"/>
    </source>
</evidence>
<dbReference type="PANTHER" id="PTHR43669">
    <property type="entry name" value="5-KETO-D-GLUCONATE 5-REDUCTASE"/>
    <property type="match status" value="1"/>
</dbReference>
<evidence type="ECO:0000313" key="3">
    <source>
        <dbReference type="EMBL" id="CZR68068.1"/>
    </source>
</evidence>
<dbReference type="EMBL" id="FJOG01000050">
    <property type="protein sequence ID" value="CZR68068.1"/>
    <property type="molecule type" value="Genomic_DNA"/>
</dbReference>
<accession>A0A1L7XSW8</accession>
<dbReference type="AlphaFoldDB" id="A0A1L7XSW8"/>
<dbReference type="STRING" id="576137.A0A1L7XSW8"/>
<dbReference type="InterPro" id="IPR002347">
    <property type="entry name" value="SDR_fam"/>
</dbReference>
<evidence type="ECO:0000256" key="2">
    <source>
        <dbReference type="ARBA" id="ARBA00023002"/>
    </source>
</evidence>
<protein>
    <submittedName>
        <fullName evidence="3">Related to short-chain alcohol dehydrogenase</fullName>
    </submittedName>
</protein>
<proteinExistence type="inferred from homology"/>
<dbReference type="OrthoDB" id="5336600at2759"/>
<gene>
    <name evidence="3" type="ORF">PAC_17967</name>
</gene>
<dbReference type="Pfam" id="PF00106">
    <property type="entry name" value="adh_short"/>
    <property type="match status" value="1"/>
</dbReference>
<dbReference type="InterPro" id="IPR036291">
    <property type="entry name" value="NAD(P)-bd_dom_sf"/>
</dbReference>
<dbReference type="SUPFAM" id="SSF51735">
    <property type="entry name" value="NAD(P)-binding Rossmann-fold domains"/>
    <property type="match status" value="1"/>
</dbReference>
<dbReference type="GO" id="GO:0016491">
    <property type="term" value="F:oxidoreductase activity"/>
    <property type="evidence" value="ECO:0007669"/>
    <property type="project" value="UniProtKB-KW"/>
</dbReference>
<name>A0A1L7XSW8_9HELO</name>
<evidence type="ECO:0000313" key="4">
    <source>
        <dbReference type="Proteomes" id="UP000184330"/>
    </source>
</evidence>
<keyword evidence="2" id="KW-0560">Oxidoreductase</keyword>
<organism evidence="3 4">
    <name type="scientific">Phialocephala subalpina</name>
    <dbReference type="NCBI Taxonomy" id="576137"/>
    <lineage>
        <taxon>Eukaryota</taxon>
        <taxon>Fungi</taxon>
        <taxon>Dikarya</taxon>
        <taxon>Ascomycota</taxon>
        <taxon>Pezizomycotina</taxon>
        <taxon>Leotiomycetes</taxon>
        <taxon>Helotiales</taxon>
        <taxon>Mollisiaceae</taxon>
        <taxon>Phialocephala</taxon>
        <taxon>Phialocephala fortinii species complex</taxon>
    </lineage>
</organism>
<dbReference type="PANTHER" id="PTHR43669:SF3">
    <property type="entry name" value="ALCOHOL DEHYDROGENASE, PUTATIVE (AFU_ORTHOLOGUE AFUA_3G03445)-RELATED"/>
    <property type="match status" value="1"/>
</dbReference>
<reference evidence="3 4" key="1">
    <citation type="submission" date="2016-03" db="EMBL/GenBank/DDBJ databases">
        <authorList>
            <person name="Ploux O."/>
        </authorList>
    </citation>
    <scope>NUCLEOTIDE SEQUENCE [LARGE SCALE GENOMIC DNA]</scope>
    <source>
        <strain evidence="3 4">UAMH 11012</strain>
    </source>
</reference>
<dbReference type="Gene3D" id="3.40.50.720">
    <property type="entry name" value="NAD(P)-binding Rossmann-like Domain"/>
    <property type="match status" value="1"/>
</dbReference>
<sequence>MAPTLLLIGSGPGIGLSTASLFASKKFSKVALISRNKERLSSDREAVLSSLLAEKKDGVEVKTWDVDITATAEYKKVLKEVEEWSGEEVDCVVFNAARVAPSPLLDFPEEELLKDFATTNIALYTTAQWALPLLSKLGEEKKPSFLVTSSLLWKYPFPMFFSLSMVKASQRNLVESLKLSFPDVHIALLNVGGQVSAEDKYLNPPAIAEKFWELYSQEKPAWTLDLDILAPQ</sequence>
<dbReference type="Proteomes" id="UP000184330">
    <property type="component" value="Unassembled WGS sequence"/>
</dbReference>
<keyword evidence="4" id="KW-1185">Reference proteome</keyword>
<comment type="similarity">
    <text evidence="1">Belongs to the short-chain dehydrogenases/reductases (SDR) family.</text>
</comment>